<dbReference type="EMBL" id="JBBXMP010000022">
    <property type="protein sequence ID" value="KAL0067823.1"/>
    <property type="molecule type" value="Genomic_DNA"/>
</dbReference>
<evidence type="ECO:0000313" key="2">
    <source>
        <dbReference type="Proteomes" id="UP001437256"/>
    </source>
</evidence>
<reference evidence="1 2" key="1">
    <citation type="submission" date="2024-05" db="EMBL/GenBank/DDBJ databases">
        <title>A draft genome resource for the thread blight pathogen Marasmius tenuissimus strain MS-2.</title>
        <authorList>
            <person name="Yulfo-Soto G.E."/>
            <person name="Baruah I.K."/>
            <person name="Amoako-Attah I."/>
            <person name="Bukari Y."/>
            <person name="Meinhardt L.W."/>
            <person name="Bailey B.A."/>
            <person name="Cohen S.P."/>
        </authorList>
    </citation>
    <scope>NUCLEOTIDE SEQUENCE [LARGE SCALE GENOMIC DNA]</scope>
    <source>
        <strain evidence="1 2">MS-2</strain>
    </source>
</reference>
<name>A0ABR3A2K5_9AGAR</name>
<organism evidence="1 2">
    <name type="scientific">Marasmius tenuissimus</name>
    <dbReference type="NCBI Taxonomy" id="585030"/>
    <lineage>
        <taxon>Eukaryota</taxon>
        <taxon>Fungi</taxon>
        <taxon>Dikarya</taxon>
        <taxon>Basidiomycota</taxon>
        <taxon>Agaricomycotina</taxon>
        <taxon>Agaricomycetes</taxon>
        <taxon>Agaricomycetidae</taxon>
        <taxon>Agaricales</taxon>
        <taxon>Marasmiineae</taxon>
        <taxon>Marasmiaceae</taxon>
        <taxon>Marasmius</taxon>
    </lineage>
</organism>
<gene>
    <name evidence="1" type="ORF">AAF712_004991</name>
</gene>
<protein>
    <submittedName>
        <fullName evidence="1">Uncharacterized protein</fullName>
    </submittedName>
</protein>
<comment type="caution">
    <text evidence="1">The sequence shown here is derived from an EMBL/GenBank/DDBJ whole genome shotgun (WGS) entry which is preliminary data.</text>
</comment>
<keyword evidence="2" id="KW-1185">Reference proteome</keyword>
<evidence type="ECO:0000313" key="1">
    <source>
        <dbReference type="EMBL" id="KAL0067823.1"/>
    </source>
</evidence>
<sequence>MGFVFVPTYDVAACASLCNVRDFDEVGGRCQFFNIWEATVRATNETTFTCALYYLSTDNSTATNIGDATVAISDSRGYSRTSAVPNGSFEAFTCTAPAVTCSAPSFGGWVGTSDNTTGVLDTATIVHDPALAHFGSSSISLGSLSGKTAASGTMTFKNIPTVKGRSYDLGFFHSSLVRNPTSADGAIVNVTWNGVVVETIAGASNWTFHGRTLVAAGNDTLAFHGGKYPAYNSIDDVFLSYCDVRSNMGQIQWIASYRMMDIHTHWLV</sequence>
<proteinExistence type="predicted"/>
<dbReference type="Proteomes" id="UP001437256">
    <property type="component" value="Unassembled WGS sequence"/>
</dbReference>
<accession>A0ABR3A2K5</accession>